<evidence type="ECO:0000256" key="7">
    <source>
        <dbReference type="ARBA" id="ARBA00023136"/>
    </source>
</evidence>
<dbReference type="PANTHER" id="PTHR21716:SF53">
    <property type="entry name" value="PERMEASE PERM-RELATED"/>
    <property type="match status" value="1"/>
</dbReference>
<dbReference type="AlphaFoldDB" id="A0A4R5CF89"/>
<dbReference type="GO" id="GO:0005886">
    <property type="term" value="C:plasma membrane"/>
    <property type="evidence" value="ECO:0007669"/>
    <property type="project" value="UniProtKB-SubCell"/>
</dbReference>
<dbReference type="RefSeq" id="WP_131901168.1">
    <property type="nucleotide sequence ID" value="NZ_SMKZ01000068.1"/>
</dbReference>
<feature type="transmembrane region" description="Helical" evidence="8">
    <location>
        <begin position="20"/>
        <end position="39"/>
    </location>
</feature>
<feature type="transmembrane region" description="Helical" evidence="8">
    <location>
        <begin position="271"/>
        <end position="295"/>
    </location>
</feature>
<evidence type="ECO:0000256" key="4">
    <source>
        <dbReference type="ARBA" id="ARBA00022475"/>
    </source>
</evidence>
<name>A0A4R5CF89_9ACTN</name>
<feature type="transmembrane region" description="Helical" evidence="8">
    <location>
        <begin position="155"/>
        <end position="181"/>
    </location>
</feature>
<keyword evidence="5 8" id="KW-0812">Transmembrane</keyword>
<evidence type="ECO:0000256" key="3">
    <source>
        <dbReference type="ARBA" id="ARBA00022448"/>
    </source>
</evidence>
<evidence type="ECO:0000313" key="9">
    <source>
        <dbReference type="EMBL" id="TDD98255.1"/>
    </source>
</evidence>
<gene>
    <name evidence="9" type="ORF">E1269_28865</name>
</gene>
<keyword evidence="7 8" id="KW-0472">Membrane</keyword>
<organism evidence="9 10">
    <name type="scientific">Jiangella asiatica</name>
    <dbReference type="NCBI Taxonomy" id="2530372"/>
    <lineage>
        <taxon>Bacteria</taxon>
        <taxon>Bacillati</taxon>
        <taxon>Actinomycetota</taxon>
        <taxon>Actinomycetes</taxon>
        <taxon>Jiangellales</taxon>
        <taxon>Jiangellaceae</taxon>
        <taxon>Jiangella</taxon>
    </lineage>
</organism>
<keyword evidence="3" id="KW-0813">Transport</keyword>
<reference evidence="9 10" key="1">
    <citation type="submission" date="2019-03" db="EMBL/GenBank/DDBJ databases">
        <title>Draft genome sequences of novel Actinobacteria.</title>
        <authorList>
            <person name="Sahin N."/>
            <person name="Ay H."/>
            <person name="Saygin H."/>
        </authorList>
    </citation>
    <scope>NUCLEOTIDE SEQUENCE [LARGE SCALE GENOMIC DNA]</scope>
    <source>
        <strain evidence="9 10">5K138</strain>
    </source>
</reference>
<dbReference type="InParanoid" id="A0A4R5CF89"/>
<comment type="similarity">
    <text evidence="2">Belongs to the autoinducer-2 exporter (AI-2E) (TC 2.A.86) family.</text>
</comment>
<feature type="transmembrane region" description="Helical" evidence="8">
    <location>
        <begin position="75"/>
        <end position="97"/>
    </location>
</feature>
<comment type="caution">
    <text evidence="9">The sequence shown here is derived from an EMBL/GenBank/DDBJ whole genome shotgun (WGS) entry which is preliminary data.</text>
</comment>
<dbReference type="InterPro" id="IPR002549">
    <property type="entry name" value="AI-2E-like"/>
</dbReference>
<keyword evidence="4" id="KW-1003">Cell membrane</keyword>
<evidence type="ECO:0000256" key="5">
    <source>
        <dbReference type="ARBA" id="ARBA00022692"/>
    </source>
</evidence>
<dbReference type="EMBL" id="SMKZ01000068">
    <property type="protein sequence ID" value="TDD98255.1"/>
    <property type="molecule type" value="Genomic_DNA"/>
</dbReference>
<sequence>MSDIPPSRRRVDPDWLRPEALIAGRLLVIGLAVAAAMWLVLQVQFIATAVVLGFAEVALLWPLARGLRARRVPAVLAALLCVLLFLAFFAGLLIFVITEVVDSWPRMVDAITGSVNEINEWLEGGPFGMDTQSVQDLLDELESRLGDVLGDVTSAAVGGLSLVGNFVTVILIATFFAIFALTSGDKLWQQFVGVLQPEHRSPADAAFRASMRTAGNWFYASTITGLVDGVLIGVGMLILDVPLAVPIGALTFLMAYIPLVGATLAGAVAVLVALFSGGFTTALWALVIVVIVQQIEGNVLSPLLMSRALNFHPVVTLILTTAAAAAFGLIGLFLAVPVTGAIAAAVLAWKRTARAQQLSANAPPQEGEPSPMP</sequence>
<dbReference type="OrthoDB" id="9784366at2"/>
<dbReference type="PANTHER" id="PTHR21716">
    <property type="entry name" value="TRANSMEMBRANE PROTEIN"/>
    <property type="match status" value="1"/>
</dbReference>
<dbReference type="GO" id="GO:0055085">
    <property type="term" value="P:transmembrane transport"/>
    <property type="evidence" value="ECO:0007669"/>
    <property type="project" value="TreeGrafter"/>
</dbReference>
<dbReference type="Proteomes" id="UP000294739">
    <property type="component" value="Unassembled WGS sequence"/>
</dbReference>
<feature type="transmembrane region" description="Helical" evidence="8">
    <location>
        <begin position="217"/>
        <end position="239"/>
    </location>
</feature>
<feature type="transmembrane region" description="Helical" evidence="8">
    <location>
        <begin position="315"/>
        <end position="348"/>
    </location>
</feature>
<feature type="transmembrane region" description="Helical" evidence="8">
    <location>
        <begin position="45"/>
        <end position="63"/>
    </location>
</feature>
<proteinExistence type="inferred from homology"/>
<evidence type="ECO:0000256" key="8">
    <source>
        <dbReference type="SAM" id="Phobius"/>
    </source>
</evidence>
<feature type="transmembrane region" description="Helical" evidence="8">
    <location>
        <begin position="245"/>
        <end position="264"/>
    </location>
</feature>
<evidence type="ECO:0000313" key="10">
    <source>
        <dbReference type="Proteomes" id="UP000294739"/>
    </source>
</evidence>
<evidence type="ECO:0000256" key="6">
    <source>
        <dbReference type="ARBA" id="ARBA00022989"/>
    </source>
</evidence>
<protein>
    <submittedName>
        <fullName evidence="9">AI-2E family transporter</fullName>
    </submittedName>
</protein>
<comment type="subcellular location">
    <subcellularLocation>
        <location evidence="1">Cell membrane</location>
        <topology evidence="1">Multi-pass membrane protein</topology>
    </subcellularLocation>
</comment>
<evidence type="ECO:0000256" key="1">
    <source>
        <dbReference type="ARBA" id="ARBA00004651"/>
    </source>
</evidence>
<keyword evidence="6 8" id="KW-1133">Transmembrane helix</keyword>
<keyword evidence="10" id="KW-1185">Reference proteome</keyword>
<dbReference type="Pfam" id="PF01594">
    <property type="entry name" value="AI-2E_transport"/>
    <property type="match status" value="1"/>
</dbReference>
<accession>A0A4R5CF89</accession>
<evidence type="ECO:0000256" key="2">
    <source>
        <dbReference type="ARBA" id="ARBA00009773"/>
    </source>
</evidence>